<reference evidence="8" key="1">
    <citation type="journal article" date="2013" name="Genome Announc.">
        <title>Complete Chromosome Sequence of Carnobacterium maltaromaticum LMA 28.</title>
        <authorList>
            <person name="Cailliez-Grimal C."/>
            <person name="Chaillou S."/>
            <person name="Anba-Mondoloni J."/>
            <person name="Loux V."/>
            <person name="Afzal M.I."/>
            <person name="Rahman A."/>
            <person name="Kergourlay G."/>
            <person name="Champomier-Verges M.C."/>
            <person name="Zagorec M."/>
            <person name="Dalgaard P."/>
            <person name="Leisner J.J."/>
            <person name="Prevost H."/>
            <person name="Revol-Junelles A.M."/>
            <person name="Borges F."/>
        </authorList>
    </citation>
    <scope>NUCLEOTIDE SEQUENCE</scope>
    <source>
        <strain evidence="8">LMA28</strain>
    </source>
</reference>
<dbReference type="AlphaFoldDB" id="K8ENU7"/>
<comment type="similarity">
    <text evidence="1 5">Belongs to the class-A beta-lactamase family.</text>
</comment>
<sequence length="301" mass="33077">MKMNYKSYALVGVCLAVVGGYLLSQKPVGAQVKTVQKISNKAIDSDLKKLEKEYEATLGVYAIDTETNKTINYNGEQRFAFASTYKALAGGLVLDKFNWDELNQTMMINQEDLVDYSPITEKYVGIGMPLKDIIGAAMEYSDNTAGNILFDQLGGPAGFQKELEKLGDHTTESVRYEPELNEAIPGDCRDTSTPKAIALDLKKLTADKTLAPDKLTFYKKQLVENKTGGNLIRAGIPTDILVGDKSGAASYGTRNDIAVLYPPDRKPIVLVIFSNKTNKDDAYQDELIAKSAKLVGDYFKL</sequence>
<dbReference type="InterPro" id="IPR023650">
    <property type="entry name" value="Beta-lactam_class-A_AS"/>
</dbReference>
<keyword evidence="3 5" id="KW-0378">Hydrolase</keyword>
<keyword evidence="4 5" id="KW-0046">Antibiotic resistance</keyword>
<evidence type="ECO:0000259" key="6">
    <source>
        <dbReference type="Pfam" id="PF13354"/>
    </source>
</evidence>
<protein>
    <recommendedName>
        <fullName evidence="2 5">Beta-lactamase</fullName>
        <ecNumber evidence="2 5">3.5.2.6</ecNumber>
    </recommendedName>
</protein>
<dbReference type="SUPFAM" id="SSF56601">
    <property type="entry name" value="beta-lactamase/transpeptidase-like"/>
    <property type="match status" value="1"/>
</dbReference>
<evidence type="ECO:0000256" key="5">
    <source>
        <dbReference type="RuleBase" id="RU361140"/>
    </source>
</evidence>
<dbReference type="eggNOG" id="COG2367">
    <property type="taxonomic scope" value="Bacteria"/>
</dbReference>
<dbReference type="NCBIfam" id="NF033103">
    <property type="entry name" value="bla_class_A"/>
    <property type="match status" value="1"/>
</dbReference>
<dbReference type="GO" id="GO:0030655">
    <property type="term" value="P:beta-lactam antibiotic catabolic process"/>
    <property type="evidence" value="ECO:0007669"/>
    <property type="project" value="InterPro"/>
</dbReference>
<dbReference type="EMBL" id="HE999757">
    <property type="protein sequence ID" value="CCO10176.2"/>
    <property type="molecule type" value="Genomic_DNA"/>
</dbReference>
<accession>K8ENU7</accession>
<evidence type="ECO:0000256" key="2">
    <source>
        <dbReference type="ARBA" id="ARBA00012865"/>
    </source>
</evidence>
<dbReference type="PROSITE" id="PS00146">
    <property type="entry name" value="BETA_LACTAMASE_A"/>
    <property type="match status" value="1"/>
</dbReference>
<dbReference type="PANTHER" id="PTHR35333">
    <property type="entry name" value="BETA-LACTAMASE"/>
    <property type="match status" value="1"/>
</dbReference>
<evidence type="ECO:0000313" key="8">
    <source>
        <dbReference type="Proteomes" id="UP000000212"/>
    </source>
</evidence>
<evidence type="ECO:0000256" key="3">
    <source>
        <dbReference type="ARBA" id="ARBA00022801"/>
    </source>
</evidence>
<evidence type="ECO:0000256" key="4">
    <source>
        <dbReference type="ARBA" id="ARBA00023251"/>
    </source>
</evidence>
<dbReference type="HOGENOM" id="CLU_031960_6_2_9"/>
<dbReference type="EC" id="3.5.2.6" evidence="2 5"/>
<gene>
    <name evidence="7" type="primary">penPC</name>
    <name evidence="7" type="ORF">BN424_713</name>
</gene>
<dbReference type="STRING" id="1234679.BN424_713"/>
<dbReference type="GO" id="GO:0046677">
    <property type="term" value="P:response to antibiotic"/>
    <property type="evidence" value="ECO:0007669"/>
    <property type="project" value="UniProtKB-UniRule"/>
</dbReference>
<dbReference type="Pfam" id="PF13354">
    <property type="entry name" value="Beta-lactamase2"/>
    <property type="match status" value="1"/>
</dbReference>
<comment type="catalytic activity">
    <reaction evidence="5">
        <text>a beta-lactam + H2O = a substituted beta-amino acid</text>
        <dbReference type="Rhea" id="RHEA:20401"/>
        <dbReference type="ChEBI" id="CHEBI:15377"/>
        <dbReference type="ChEBI" id="CHEBI:35627"/>
        <dbReference type="ChEBI" id="CHEBI:140347"/>
        <dbReference type="EC" id="3.5.2.6"/>
    </reaction>
</comment>
<dbReference type="InterPro" id="IPR045155">
    <property type="entry name" value="Beta-lactam_cat"/>
</dbReference>
<dbReference type="Gene3D" id="3.40.710.10">
    <property type="entry name" value="DD-peptidase/beta-lactamase superfamily"/>
    <property type="match status" value="1"/>
</dbReference>
<name>K8ENU7_CARML</name>
<dbReference type="KEGG" id="cml:BN424_713"/>
<evidence type="ECO:0000256" key="1">
    <source>
        <dbReference type="ARBA" id="ARBA00009009"/>
    </source>
</evidence>
<dbReference type="GO" id="GO:0008800">
    <property type="term" value="F:beta-lactamase activity"/>
    <property type="evidence" value="ECO:0007669"/>
    <property type="project" value="UniProtKB-UniRule"/>
</dbReference>
<keyword evidence="8" id="KW-1185">Reference proteome</keyword>
<dbReference type="InterPro" id="IPR012338">
    <property type="entry name" value="Beta-lactam/transpept-like"/>
</dbReference>
<dbReference type="Proteomes" id="UP000000212">
    <property type="component" value="Chromosome"/>
</dbReference>
<dbReference type="PANTHER" id="PTHR35333:SF3">
    <property type="entry name" value="BETA-LACTAMASE-TYPE TRANSPEPTIDASE FOLD CONTAINING PROTEIN"/>
    <property type="match status" value="1"/>
</dbReference>
<feature type="domain" description="Beta-lactamase class A catalytic" evidence="6">
    <location>
        <begin position="59"/>
        <end position="273"/>
    </location>
</feature>
<dbReference type="PRINTS" id="PR00118">
    <property type="entry name" value="BLACTAMASEA"/>
</dbReference>
<dbReference type="InterPro" id="IPR000871">
    <property type="entry name" value="Beta-lactam_class-A"/>
</dbReference>
<organism evidence="7 8">
    <name type="scientific">Carnobacterium maltaromaticum LMA28</name>
    <dbReference type="NCBI Taxonomy" id="1234679"/>
    <lineage>
        <taxon>Bacteria</taxon>
        <taxon>Bacillati</taxon>
        <taxon>Bacillota</taxon>
        <taxon>Bacilli</taxon>
        <taxon>Lactobacillales</taxon>
        <taxon>Carnobacteriaceae</taxon>
        <taxon>Carnobacterium</taxon>
    </lineage>
</organism>
<evidence type="ECO:0000313" key="7">
    <source>
        <dbReference type="EMBL" id="CCO10176.2"/>
    </source>
</evidence>
<proteinExistence type="inferred from homology"/>